<protein>
    <submittedName>
        <fullName evidence="1">Uncharacterized protein</fullName>
    </submittedName>
</protein>
<accession>A0A1F4U3U1</accession>
<name>A0A1F4U3U1_UNCSA</name>
<dbReference type="Proteomes" id="UP000179242">
    <property type="component" value="Unassembled WGS sequence"/>
</dbReference>
<organism evidence="1 2">
    <name type="scientific">candidate division WOR-1 bacterium RIFOXYC2_FULL_46_14</name>
    <dbReference type="NCBI Taxonomy" id="1802587"/>
    <lineage>
        <taxon>Bacteria</taxon>
        <taxon>Bacillati</taxon>
        <taxon>Saganbacteria</taxon>
    </lineage>
</organism>
<reference evidence="1 2" key="1">
    <citation type="journal article" date="2016" name="Nat. Commun.">
        <title>Thousands of microbial genomes shed light on interconnected biogeochemical processes in an aquifer system.</title>
        <authorList>
            <person name="Anantharaman K."/>
            <person name="Brown C.T."/>
            <person name="Hug L.A."/>
            <person name="Sharon I."/>
            <person name="Castelle C.J."/>
            <person name="Probst A.J."/>
            <person name="Thomas B.C."/>
            <person name="Singh A."/>
            <person name="Wilkins M.J."/>
            <person name="Karaoz U."/>
            <person name="Brodie E.L."/>
            <person name="Williams K.H."/>
            <person name="Hubbard S.S."/>
            <person name="Banfield J.F."/>
        </authorList>
    </citation>
    <scope>NUCLEOTIDE SEQUENCE [LARGE SCALE GENOMIC DNA]</scope>
</reference>
<gene>
    <name evidence="1" type="ORF">A2438_08510</name>
</gene>
<evidence type="ECO:0000313" key="1">
    <source>
        <dbReference type="EMBL" id="OGC39582.1"/>
    </source>
</evidence>
<evidence type="ECO:0000313" key="2">
    <source>
        <dbReference type="Proteomes" id="UP000179242"/>
    </source>
</evidence>
<dbReference type="EMBL" id="MEUJ01000008">
    <property type="protein sequence ID" value="OGC39582.1"/>
    <property type="molecule type" value="Genomic_DNA"/>
</dbReference>
<comment type="caution">
    <text evidence="1">The sequence shown here is derived from an EMBL/GenBank/DDBJ whole genome shotgun (WGS) entry which is preliminary data.</text>
</comment>
<dbReference type="AlphaFoldDB" id="A0A1F4U3U1"/>
<proteinExistence type="predicted"/>
<sequence>MTPAEATAEVFLTAFLNLRNREQDTFLAKLLKNKRLREDVIDLAIAEERNSEKTRPFEAVVSELRKSR</sequence>